<dbReference type="EMBL" id="GL945429">
    <property type="protein sequence ID" value="EGO28940.1"/>
    <property type="molecule type" value="Genomic_DNA"/>
</dbReference>
<dbReference type="InterPro" id="IPR001499">
    <property type="entry name" value="GPCR_STE3"/>
</dbReference>
<dbReference type="HOGENOM" id="CLU_006909_5_2_1"/>
<dbReference type="InterPro" id="IPR020946">
    <property type="entry name" value="Flavin_mOase-like"/>
</dbReference>
<dbReference type="Pfam" id="PF13450">
    <property type="entry name" value="NAD_binding_8"/>
    <property type="match status" value="1"/>
</dbReference>
<dbReference type="GO" id="GO:0050661">
    <property type="term" value="F:NADP binding"/>
    <property type="evidence" value="ECO:0007669"/>
    <property type="project" value="InterPro"/>
</dbReference>
<proteinExistence type="inferred from homology"/>
<dbReference type="InterPro" id="IPR050346">
    <property type="entry name" value="FMO-like"/>
</dbReference>
<dbReference type="Pfam" id="PF02076">
    <property type="entry name" value="STE3"/>
    <property type="match status" value="1"/>
</dbReference>
<dbReference type="GO" id="GO:0050660">
    <property type="term" value="F:flavin adenine dinucleotide binding"/>
    <property type="evidence" value="ECO:0007669"/>
    <property type="project" value="InterPro"/>
</dbReference>
<evidence type="ECO:0008006" key="6">
    <source>
        <dbReference type="Google" id="ProtNLM"/>
    </source>
</evidence>
<evidence type="ECO:0000313" key="5">
    <source>
        <dbReference type="EMBL" id="EGO28940.1"/>
    </source>
</evidence>
<dbReference type="GO" id="GO:0004499">
    <property type="term" value="F:N,N-dimethylaniline monooxygenase activity"/>
    <property type="evidence" value="ECO:0007669"/>
    <property type="project" value="InterPro"/>
</dbReference>
<accession>F8NI43</accession>
<dbReference type="PANTHER" id="PTHR23023">
    <property type="entry name" value="DIMETHYLANILINE MONOOXYGENASE"/>
    <property type="match status" value="1"/>
</dbReference>
<dbReference type="GeneID" id="18814084"/>
<dbReference type="AlphaFoldDB" id="F8NI43"/>
<evidence type="ECO:0000256" key="2">
    <source>
        <dbReference type="ARBA" id="ARBA00022630"/>
    </source>
</evidence>
<dbReference type="RefSeq" id="XP_007313182.1">
    <property type="nucleotide sequence ID" value="XM_007313120.1"/>
</dbReference>
<dbReference type="Gene3D" id="3.50.50.60">
    <property type="entry name" value="FAD/NAD(P)-binding domain"/>
    <property type="match status" value="2"/>
</dbReference>
<dbReference type="GO" id="GO:0004932">
    <property type="term" value="F:mating-type factor pheromone receptor activity"/>
    <property type="evidence" value="ECO:0007669"/>
    <property type="project" value="InterPro"/>
</dbReference>
<protein>
    <recommendedName>
        <fullName evidence="6">Dimethylaniline monooxygenase</fullName>
    </recommendedName>
</protein>
<evidence type="ECO:0000256" key="3">
    <source>
        <dbReference type="ARBA" id="ARBA00022827"/>
    </source>
</evidence>
<evidence type="ECO:0000256" key="1">
    <source>
        <dbReference type="ARBA" id="ARBA00009183"/>
    </source>
</evidence>
<keyword evidence="3" id="KW-0274">FAD</keyword>
<name>F8NI43_SERL9</name>
<dbReference type="SUPFAM" id="SSF51905">
    <property type="entry name" value="FAD/NAD(P)-binding domain"/>
    <property type="match status" value="1"/>
</dbReference>
<dbReference type="OrthoDB" id="66881at2759"/>
<dbReference type="Proteomes" id="UP000008064">
    <property type="component" value="Unassembled WGS sequence"/>
</dbReference>
<keyword evidence="2" id="KW-0285">Flavoprotein</keyword>
<gene>
    <name evidence="5" type="ORF">SERLADRAFT_432947</name>
</gene>
<evidence type="ECO:0000256" key="4">
    <source>
        <dbReference type="ARBA" id="ARBA00023002"/>
    </source>
</evidence>
<sequence>MHADEITNDEYHFDSFIRRVAIIGAGPSALMAYRDLSEAGFELRVFERDSVPGGNWHYTEEAAADAPVPNADIPIADFVPSFAPEEVDLPYTEELDVNDDLRRDHRGPKPVWESLKSNAPAKSQQITEIPWPEGTRWELSHYQLRNYVRAFASYHGLNSNDDNPIMSYNTRVERIEKRLNEKGQEQGWRLWLKELVPIGENKYRATWWTEDFDAVVVATGRYNAPYMPSIPGLEEWAQRFPGHLIHSRQYRRPEALSNKTVLIVGAATSGGEISRDLNKWAHKIYQSIRPDNSKPSFFYVKCKEANTTIVPEIKQFLPLDEDTTIQSARIELVNGTILTGIDHVIFGTGFRYSFPFLPQYYEDASYVPHEGSSSKVVPFLARDGTHIRDFHLDLFYIRDPTLAFLGMNFGIQTFTYTDYLALALAKVWSNTAKLPSTQHMWHLYQERVVDRGGYGKHFQFLGPDGFRANVRFYMGWLNDAAAKYGGKQIDGLPKYVNEVIAYWAIAHYAGPLENRSDPSVGYSSLDGLGFDFVAPEAMTEEERQKMAYYIMFDDNCIGSLLLELVTPSGSLSTTSVNPDLYYVLQVPTSMWADDYASLFNYESYRWIPAFYSLAFFAFFGFTEEARHFYRLAFSWITRRLGFRSPSLDISGARNLPPSTHYVRRKHDLCSSTMSEAFDSSLYCTHNCSSGRVSSAHEDKEMQEKMDHELVQPFQTQLYDDESGVASLPETAEPSPVFQRCSIV</sequence>
<reference evidence="5" key="1">
    <citation type="submission" date="2011-04" db="EMBL/GenBank/DDBJ databases">
        <title>Evolution of plant cell wall degrading machinery underlies the functional diversity of forest fungi.</title>
        <authorList>
            <consortium name="US DOE Joint Genome Institute (JGI-PGF)"/>
            <person name="Eastwood D.C."/>
            <person name="Floudas D."/>
            <person name="Binder M."/>
            <person name="Majcherczyk A."/>
            <person name="Schneider P."/>
            <person name="Aerts A."/>
            <person name="Asiegbu F.O."/>
            <person name="Baker S.E."/>
            <person name="Barry K."/>
            <person name="Bendiksby M."/>
            <person name="Blumentritt M."/>
            <person name="Coutinho P.M."/>
            <person name="Cullen D."/>
            <person name="Cullen D."/>
            <person name="Gathman A."/>
            <person name="Goodell B."/>
            <person name="Henrissat B."/>
            <person name="Ihrmark K."/>
            <person name="Kauserud H."/>
            <person name="Kohler A."/>
            <person name="LaButti K."/>
            <person name="Lapidus A."/>
            <person name="Lavin J.L."/>
            <person name="Lee Y.-H."/>
            <person name="Lindquist E."/>
            <person name="Lilly W."/>
            <person name="Lucas S."/>
            <person name="Morin E."/>
            <person name="Murat C."/>
            <person name="Oguiza J.A."/>
            <person name="Park J."/>
            <person name="Pisabarro A.G."/>
            <person name="Riley R."/>
            <person name="Rosling A."/>
            <person name="Salamov A."/>
            <person name="Schmidt O."/>
            <person name="Schmutz J."/>
            <person name="Skrede I."/>
            <person name="Stenlid J."/>
            <person name="Wiebenga A."/>
            <person name="Xie X."/>
            <person name="Kues U."/>
            <person name="Hibbett D.S."/>
            <person name="Hoffmeister D."/>
            <person name="Hogberg N."/>
            <person name="Martin F."/>
            <person name="Grigoriev I.V."/>
            <person name="Watkinson S.C."/>
        </authorList>
    </citation>
    <scope>NUCLEOTIDE SEQUENCE</scope>
    <source>
        <strain evidence="5">S7.9</strain>
    </source>
</reference>
<dbReference type="GO" id="GO:0016020">
    <property type="term" value="C:membrane"/>
    <property type="evidence" value="ECO:0007669"/>
    <property type="project" value="InterPro"/>
</dbReference>
<organism>
    <name type="scientific">Serpula lacrymans var. lacrymans (strain S7.9)</name>
    <name type="common">Dry rot fungus</name>
    <dbReference type="NCBI Taxonomy" id="578457"/>
    <lineage>
        <taxon>Eukaryota</taxon>
        <taxon>Fungi</taxon>
        <taxon>Dikarya</taxon>
        <taxon>Basidiomycota</taxon>
        <taxon>Agaricomycotina</taxon>
        <taxon>Agaricomycetes</taxon>
        <taxon>Agaricomycetidae</taxon>
        <taxon>Boletales</taxon>
        <taxon>Coniophorineae</taxon>
        <taxon>Serpulaceae</taxon>
        <taxon>Serpula</taxon>
    </lineage>
</organism>
<comment type="similarity">
    <text evidence="1">Belongs to the FMO family.</text>
</comment>
<dbReference type="InterPro" id="IPR036188">
    <property type="entry name" value="FAD/NAD-bd_sf"/>
</dbReference>
<keyword evidence="4" id="KW-0560">Oxidoreductase</keyword>
<dbReference type="KEGG" id="sla:SERLADRAFT_432947"/>
<dbReference type="Pfam" id="PF00743">
    <property type="entry name" value="FMO-like"/>
    <property type="match status" value="1"/>
</dbReference>